<dbReference type="AlphaFoldDB" id="A0AA36M6Y5"/>
<evidence type="ECO:0000313" key="2">
    <source>
        <dbReference type="EMBL" id="CAJ0600471.1"/>
    </source>
</evidence>
<name>A0AA36M6Y5_CYLNA</name>
<feature type="signal peptide" evidence="1">
    <location>
        <begin position="1"/>
        <end position="18"/>
    </location>
</feature>
<protein>
    <submittedName>
        <fullName evidence="2">Uncharacterized protein</fullName>
    </submittedName>
</protein>
<gene>
    <name evidence="2" type="ORF">CYNAS_LOCUS12454</name>
</gene>
<organism evidence="2 3">
    <name type="scientific">Cylicocyclus nassatus</name>
    <name type="common">Nematode worm</name>
    <dbReference type="NCBI Taxonomy" id="53992"/>
    <lineage>
        <taxon>Eukaryota</taxon>
        <taxon>Metazoa</taxon>
        <taxon>Ecdysozoa</taxon>
        <taxon>Nematoda</taxon>
        <taxon>Chromadorea</taxon>
        <taxon>Rhabditida</taxon>
        <taxon>Rhabditina</taxon>
        <taxon>Rhabditomorpha</taxon>
        <taxon>Strongyloidea</taxon>
        <taxon>Strongylidae</taxon>
        <taxon>Cylicocyclus</taxon>
    </lineage>
</organism>
<evidence type="ECO:0000256" key="1">
    <source>
        <dbReference type="SAM" id="SignalP"/>
    </source>
</evidence>
<comment type="caution">
    <text evidence="2">The sequence shown here is derived from an EMBL/GenBank/DDBJ whole genome shotgun (WGS) entry which is preliminary data.</text>
</comment>
<dbReference type="EMBL" id="CATQJL010000223">
    <property type="protein sequence ID" value="CAJ0600471.1"/>
    <property type="molecule type" value="Genomic_DNA"/>
</dbReference>
<keyword evidence="3" id="KW-1185">Reference proteome</keyword>
<keyword evidence="1" id="KW-0732">Signal</keyword>
<proteinExistence type="predicted"/>
<sequence length="75" mass="8824">MAIIWFVVLVLFTQAFRALSCAFDRVETLTGRMYHYFTDSNENDCFAKCFEYMACTGIGYRKMSLKLQIKRSKFP</sequence>
<accession>A0AA36M6Y5</accession>
<feature type="chain" id="PRO_5041291248" evidence="1">
    <location>
        <begin position="19"/>
        <end position="75"/>
    </location>
</feature>
<reference evidence="2" key="1">
    <citation type="submission" date="2023-07" db="EMBL/GenBank/DDBJ databases">
        <authorList>
            <consortium name="CYATHOMIX"/>
        </authorList>
    </citation>
    <scope>NUCLEOTIDE SEQUENCE</scope>
    <source>
        <strain evidence="2">N/A</strain>
    </source>
</reference>
<evidence type="ECO:0000313" key="3">
    <source>
        <dbReference type="Proteomes" id="UP001176961"/>
    </source>
</evidence>
<dbReference type="Proteomes" id="UP001176961">
    <property type="component" value="Unassembled WGS sequence"/>
</dbReference>